<dbReference type="InterPro" id="IPR050861">
    <property type="entry name" value="Dihydroxyacetone_Kinase"/>
</dbReference>
<dbReference type="FunFam" id="3.40.50.10440:FF:000001">
    <property type="entry name" value="Dihydroxyacetone kinase, DhaK subunit"/>
    <property type="match status" value="1"/>
</dbReference>
<dbReference type="PANTHER" id="PTHR28629:SF4">
    <property type="entry name" value="TRIOKINASE_FMN CYCLASE"/>
    <property type="match status" value="1"/>
</dbReference>
<dbReference type="PANTHER" id="PTHR28629">
    <property type="entry name" value="TRIOKINASE/FMN CYCLASE"/>
    <property type="match status" value="1"/>
</dbReference>
<dbReference type="AlphaFoldDB" id="X1Q466"/>
<feature type="non-terminal residue" evidence="2">
    <location>
        <position position="181"/>
    </location>
</feature>
<evidence type="ECO:0000313" key="2">
    <source>
        <dbReference type="EMBL" id="GAI45885.1"/>
    </source>
</evidence>
<organism evidence="2">
    <name type="scientific">marine sediment metagenome</name>
    <dbReference type="NCBI Taxonomy" id="412755"/>
    <lineage>
        <taxon>unclassified sequences</taxon>
        <taxon>metagenomes</taxon>
        <taxon>ecological metagenomes</taxon>
    </lineage>
</organism>
<protein>
    <recommendedName>
        <fullName evidence="1">DhaK domain-containing protein</fullName>
    </recommendedName>
</protein>
<dbReference type="PROSITE" id="PS51481">
    <property type="entry name" value="DHAK"/>
    <property type="match status" value="1"/>
</dbReference>
<dbReference type="GO" id="GO:0019563">
    <property type="term" value="P:glycerol catabolic process"/>
    <property type="evidence" value="ECO:0007669"/>
    <property type="project" value="TreeGrafter"/>
</dbReference>
<dbReference type="EMBL" id="BARV01026958">
    <property type="protein sequence ID" value="GAI45885.1"/>
    <property type="molecule type" value="Genomic_DNA"/>
</dbReference>
<gene>
    <name evidence="2" type="ORF">S06H3_43455</name>
</gene>
<name>X1Q466_9ZZZZ</name>
<dbReference type="Pfam" id="PF02733">
    <property type="entry name" value="Dak1"/>
    <property type="match status" value="1"/>
</dbReference>
<dbReference type="GO" id="GO:0005829">
    <property type="term" value="C:cytosol"/>
    <property type="evidence" value="ECO:0007669"/>
    <property type="project" value="TreeGrafter"/>
</dbReference>
<dbReference type="SUPFAM" id="SSF82549">
    <property type="entry name" value="DAK1/DegV-like"/>
    <property type="match status" value="1"/>
</dbReference>
<dbReference type="Gene3D" id="3.40.50.10440">
    <property type="entry name" value="Dihydroxyacetone kinase, domain 1"/>
    <property type="match status" value="1"/>
</dbReference>
<dbReference type="InterPro" id="IPR004006">
    <property type="entry name" value="DhaK_dom"/>
</dbReference>
<comment type="caution">
    <text evidence="2">The sequence shown here is derived from an EMBL/GenBank/DDBJ whole genome shotgun (WGS) entry which is preliminary data.</text>
</comment>
<proteinExistence type="predicted"/>
<reference evidence="2" key="1">
    <citation type="journal article" date="2014" name="Front. Microbiol.">
        <title>High frequency of phylogenetically diverse reductive dehalogenase-homologous genes in deep subseafloor sedimentary metagenomes.</title>
        <authorList>
            <person name="Kawai M."/>
            <person name="Futagami T."/>
            <person name="Toyoda A."/>
            <person name="Takaki Y."/>
            <person name="Nishi S."/>
            <person name="Hori S."/>
            <person name="Arai W."/>
            <person name="Tsubouchi T."/>
            <person name="Morono Y."/>
            <person name="Uchiyama I."/>
            <person name="Ito T."/>
            <person name="Fujiyama A."/>
            <person name="Inagaki F."/>
            <person name="Takami H."/>
        </authorList>
    </citation>
    <scope>NUCLEOTIDE SEQUENCE</scope>
    <source>
        <strain evidence="2">Expedition CK06-06</strain>
    </source>
</reference>
<feature type="domain" description="DhaK" evidence="1">
    <location>
        <begin position="7"/>
        <end position="181"/>
    </location>
</feature>
<dbReference type="GO" id="GO:0004371">
    <property type="term" value="F:glycerone kinase activity"/>
    <property type="evidence" value="ECO:0007669"/>
    <property type="project" value="InterPro"/>
</dbReference>
<sequence>MKKFINDPDNVLEESVLGFLESYPNYVKKLKNARVLIRRSMPTFKKVIVISGGGSGHEPAFIGYIGKGLLDAVAVGEIFTAPPTDWIYKATKELDMGKGVIYLYGNYSGDLMNFKMARKLAEAEGINVEEVIANDDVASAPKSHIEKRRGIAGEVILWKIGGAAAEAGLSLKEVKEISEIA</sequence>
<accession>X1Q466</accession>
<evidence type="ECO:0000259" key="1">
    <source>
        <dbReference type="PROSITE" id="PS51481"/>
    </source>
</evidence>